<dbReference type="EMBL" id="JAQLXO010000032">
    <property type="protein sequence ID" value="MDB7983357.1"/>
    <property type="molecule type" value="Genomic_DNA"/>
</dbReference>
<dbReference type="Proteomes" id="UP001212981">
    <property type="component" value="Unassembled WGS sequence"/>
</dbReference>
<evidence type="ECO:0000313" key="6">
    <source>
        <dbReference type="Proteomes" id="UP000540014"/>
    </source>
</evidence>
<gene>
    <name evidence="4" type="ORF">DXC78_09635</name>
    <name evidence="3" type="ORF">HF861_03730</name>
    <name evidence="2" type="ORF">PND82_11095</name>
</gene>
<dbReference type="SUPFAM" id="SSF47413">
    <property type="entry name" value="lambda repressor-like DNA-binding domains"/>
    <property type="match status" value="1"/>
</dbReference>
<name>A0A3E3E1E9_9FIRM</name>
<reference evidence="4 5" key="1">
    <citation type="submission" date="2018-08" db="EMBL/GenBank/DDBJ databases">
        <title>A genome reference for cultivated species of the human gut microbiota.</title>
        <authorList>
            <person name="Zou Y."/>
            <person name="Xue W."/>
            <person name="Luo G."/>
        </authorList>
    </citation>
    <scope>NUCLEOTIDE SEQUENCE [LARGE SCALE GENOMIC DNA]</scope>
    <source>
        <strain evidence="4 5">TF08-11</strain>
    </source>
</reference>
<dbReference type="GO" id="GO:0003677">
    <property type="term" value="F:DNA binding"/>
    <property type="evidence" value="ECO:0007669"/>
    <property type="project" value="InterPro"/>
</dbReference>
<feature type="domain" description="HTH cro/C1-type" evidence="1">
    <location>
        <begin position="15"/>
        <end position="62"/>
    </location>
</feature>
<protein>
    <submittedName>
        <fullName evidence="2">Helix-turn-helix transcriptional regulator</fullName>
    </submittedName>
    <submittedName>
        <fullName evidence="4">XRE family transcriptional regulator</fullName>
    </submittedName>
</protein>
<dbReference type="PROSITE" id="PS50943">
    <property type="entry name" value="HTH_CROC1"/>
    <property type="match status" value="1"/>
</dbReference>
<dbReference type="CDD" id="cd00093">
    <property type="entry name" value="HTH_XRE"/>
    <property type="match status" value="1"/>
</dbReference>
<evidence type="ECO:0000313" key="2">
    <source>
        <dbReference type="EMBL" id="MDB7983357.1"/>
    </source>
</evidence>
<dbReference type="Gene3D" id="1.10.260.40">
    <property type="entry name" value="lambda repressor-like DNA-binding domains"/>
    <property type="match status" value="1"/>
</dbReference>
<dbReference type="EMBL" id="JABAFR010000006">
    <property type="protein sequence ID" value="NME43992.1"/>
    <property type="molecule type" value="Genomic_DNA"/>
</dbReference>
<dbReference type="AlphaFoldDB" id="A0A3E3E1E9"/>
<proteinExistence type="predicted"/>
<reference evidence="2" key="3">
    <citation type="submission" date="2023-01" db="EMBL/GenBank/DDBJ databases">
        <title>Human gut microbiome strain richness.</title>
        <authorList>
            <person name="Chen-Liaw A."/>
        </authorList>
    </citation>
    <scope>NUCLEOTIDE SEQUENCE</scope>
    <source>
        <strain evidence="2">D8_m1001271B151109d0_201107</strain>
    </source>
</reference>
<organism evidence="4 5">
    <name type="scientific">Faecalicoccus pleomorphus</name>
    <dbReference type="NCBI Taxonomy" id="1323"/>
    <lineage>
        <taxon>Bacteria</taxon>
        <taxon>Bacillati</taxon>
        <taxon>Bacillota</taxon>
        <taxon>Erysipelotrichia</taxon>
        <taxon>Erysipelotrichales</taxon>
        <taxon>Erysipelotrichaceae</taxon>
        <taxon>Faecalicoccus</taxon>
    </lineage>
</organism>
<evidence type="ECO:0000313" key="4">
    <source>
        <dbReference type="EMBL" id="RGD74758.1"/>
    </source>
</evidence>
<dbReference type="Proteomes" id="UP000260721">
    <property type="component" value="Unassembled WGS sequence"/>
</dbReference>
<dbReference type="InterPro" id="IPR001387">
    <property type="entry name" value="Cro/C1-type_HTH"/>
</dbReference>
<comment type="caution">
    <text evidence="4">The sequence shown here is derived from an EMBL/GenBank/DDBJ whole genome shotgun (WGS) entry which is preliminary data.</text>
</comment>
<accession>A0A3E3E1E9</accession>
<sequence length="262" mass="30935">MQKTIKGSEQLGKKIKKRREELNLTIEEAASRANVGTKTWYRYESGESIRQDKCRGICKALNWRILPEQDETDSKMLIQEYKDHSNWSTYLEEQFGDYASLSFAVGSDILYDYIREDMEALSSLPVGAHIGQLDVSWMKDSLPPQFLMHYDYEFLYHMFCTLQCIIQNAKSGAPIIAHSVMEELIIYLCNEEGIVFIEMDGEVDDEEFQRDDLEEWVFDLFDDIDIITFLYSNIFLDKDHAYHFSHWHDLQFYVKNQNDDYE</sequence>
<dbReference type="Proteomes" id="UP000540014">
    <property type="component" value="Unassembled WGS sequence"/>
</dbReference>
<reference evidence="3 6" key="2">
    <citation type="submission" date="2020-04" db="EMBL/GenBank/DDBJ databases">
        <authorList>
            <person name="Hitch T.C.A."/>
            <person name="Wylensek D."/>
            <person name="Clavel T."/>
        </authorList>
    </citation>
    <scope>NUCLEOTIDE SEQUENCE [LARGE SCALE GENOMIC DNA]</scope>
    <source>
        <strain evidence="3 6">BSM-383-APC-22F</strain>
    </source>
</reference>
<dbReference type="SMART" id="SM00530">
    <property type="entry name" value="HTH_XRE"/>
    <property type="match status" value="1"/>
</dbReference>
<dbReference type="RefSeq" id="WP_117446828.1">
    <property type="nucleotide sequence ID" value="NZ_CALCIP010000047.1"/>
</dbReference>
<dbReference type="InterPro" id="IPR010982">
    <property type="entry name" value="Lambda_DNA-bd_dom_sf"/>
</dbReference>
<dbReference type="Pfam" id="PF13560">
    <property type="entry name" value="HTH_31"/>
    <property type="match status" value="1"/>
</dbReference>
<evidence type="ECO:0000313" key="5">
    <source>
        <dbReference type="Proteomes" id="UP000260721"/>
    </source>
</evidence>
<evidence type="ECO:0000259" key="1">
    <source>
        <dbReference type="PROSITE" id="PS50943"/>
    </source>
</evidence>
<evidence type="ECO:0000313" key="3">
    <source>
        <dbReference type="EMBL" id="NME43992.1"/>
    </source>
</evidence>
<dbReference type="EMBL" id="QUSK01000022">
    <property type="protein sequence ID" value="RGD74758.1"/>
    <property type="molecule type" value="Genomic_DNA"/>
</dbReference>